<keyword evidence="8" id="KW-1185">Reference proteome</keyword>
<dbReference type="PANTHER" id="PTHR13622">
    <property type="entry name" value="THIAMIN PYROPHOSPHOKINASE"/>
    <property type="match status" value="1"/>
</dbReference>
<evidence type="ECO:0000256" key="3">
    <source>
        <dbReference type="ARBA" id="ARBA00022777"/>
    </source>
</evidence>
<keyword evidence="3" id="KW-0418">Kinase</keyword>
<evidence type="ECO:0000256" key="1">
    <source>
        <dbReference type="ARBA" id="ARBA00022679"/>
    </source>
</evidence>
<dbReference type="GO" id="GO:0009229">
    <property type="term" value="P:thiamine diphosphate biosynthetic process"/>
    <property type="evidence" value="ECO:0007669"/>
    <property type="project" value="InterPro"/>
</dbReference>
<dbReference type="PANTHER" id="PTHR13622:SF8">
    <property type="entry name" value="THIAMIN PYROPHOSPHOKINASE 1"/>
    <property type="match status" value="1"/>
</dbReference>
<proteinExistence type="predicted"/>
<dbReference type="STRING" id="99883.ENSTNIP00000010958"/>
<evidence type="ECO:0000313" key="6">
    <source>
        <dbReference type="EMBL" id="CAF97956.1"/>
    </source>
</evidence>
<dbReference type="GO" id="GO:0004788">
    <property type="term" value="F:thiamine diphosphokinase activity"/>
    <property type="evidence" value="ECO:0007669"/>
    <property type="project" value="InterPro"/>
</dbReference>
<dbReference type="GeneTree" id="ENSGT00940000173817"/>
<gene>
    <name evidence="6" type="ORF">GSTENG00015470001</name>
</gene>
<dbReference type="Ensembl" id="ENSTNIT00000011140.1">
    <property type="protein sequence ID" value="ENSTNIP00000010958.1"/>
    <property type="gene ID" value="ENSTNIG00000008133.1"/>
</dbReference>
<keyword evidence="4" id="KW-0067">ATP-binding</keyword>
<dbReference type="Pfam" id="PF04263">
    <property type="entry name" value="TPK_catalytic"/>
    <property type="match status" value="1"/>
</dbReference>
<reference evidence="6" key="2">
    <citation type="submission" date="2004-02" db="EMBL/GenBank/DDBJ databases">
        <authorList>
            <consortium name="Genoscope"/>
            <consortium name="Whitehead Institute Centre for Genome Research"/>
        </authorList>
    </citation>
    <scope>NUCLEOTIDE SEQUENCE</scope>
</reference>
<feature type="domain" description="Thiamin pyrophosphokinase catalytic" evidence="5">
    <location>
        <begin position="24"/>
        <end position="71"/>
    </location>
</feature>
<evidence type="ECO:0000313" key="7">
    <source>
        <dbReference type="Ensembl" id="ENSTNIP00000010958.1"/>
    </source>
</evidence>
<dbReference type="AlphaFoldDB" id="Q4SN26"/>
<dbReference type="InterPro" id="IPR036759">
    <property type="entry name" value="TPK_catalytic_sf"/>
</dbReference>
<dbReference type="KEGG" id="tng:GSTEN00015470G001"/>
<dbReference type="GO" id="GO:0005524">
    <property type="term" value="F:ATP binding"/>
    <property type="evidence" value="ECO:0007669"/>
    <property type="project" value="UniProtKB-KW"/>
</dbReference>
<dbReference type="SUPFAM" id="SSF63999">
    <property type="entry name" value="Thiamin pyrophosphokinase, catalytic domain"/>
    <property type="match status" value="1"/>
</dbReference>
<organism evidence="6">
    <name type="scientific">Tetraodon nigroviridis</name>
    <name type="common">Spotted green pufferfish</name>
    <name type="synonym">Chelonodon nigroviridis</name>
    <dbReference type="NCBI Taxonomy" id="99883"/>
    <lineage>
        <taxon>Eukaryota</taxon>
        <taxon>Metazoa</taxon>
        <taxon>Chordata</taxon>
        <taxon>Craniata</taxon>
        <taxon>Vertebrata</taxon>
        <taxon>Euteleostomi</taxon>
        <taxon>Actinopterygii</taxon>
        <taxon>Neopterygii</taxon>
        <taxon>Teleostei</taxon>
        <taxon>Neoteleostei</taxon>
        <taxon>Acanthomorphata</taxon>
        <taxon>Eupercaria</taxon>
        <taxon>Tetraodontiformes</taxon>
        <taxon>Tetradontoidea</taxon>
        <taxon>Tetraodontidae</taxon>
        <taxon>Tetraodon</taxon>
    </lineage>
</organism>
<dbReference type="InterPro" id="IPR007371">
    <property type="entry name" value="TPK_catalytic"/>
</dbReference>
<reference evidence="7" key="3">
    <citation type="submission" date="2025-05" db="UniProtKB">
        <authorList>
            <consortium name="Ensembl"/>
        </authorList>
    </citation>
    <scope>IDENTIFICATION</scope>
</reference>
<dbReference type="EMBL" id="CAAE01014544">
    <property type="protein sequence ID" value="CAF97956.1"/>
    <property type="molecule type" value="Genomic_DNA"/>
</dbReference>
<reference evidence="6 8" key="1">
    <citation type="journal article" date="2004" name="Nature">
        <title>Genome duplication in the teleost fish Tetraodon nigroviridis reveals the early vertebrate proto-karyotype.</title>
        <authorList>
            <person name="Jaillon O."/>
            <person name="Aury J.-M."/>
            <person name="Brunet F."/>
            <person name="Petit J.-L."/>
            <person name="Stange-Thomann N."/>
            <person name="Mauceli E."/>
            <person name="Bouneau L."/>
            <person name="Fischer C."/>
            <person name="Ozouf-Costaz C."/>
            <person name="Bernot A."/>
            <person name="Nicaud S."/>
            <person name="Jaffe D."/>
            <person name="Fisher S."/>
            <person name="Lutfalla G."/>
            <person name="Dossat C."/>
            <person name="Segurens B."/>
            <person name="Dasilva C."/>
            <person name="Salanoubat M."/>
            <person name="Levy M."/>
            <person name="Boudet N."/>
            <person name="Castellano S."/>
            <person name="Anthouard V."/>
            <person name="Jubin C."/>
            <person name="Castelli V."/>
            <person name="Katinka M."/>
            <person name="Vacherie B."/>
            <person name="Biemont C."/>
            <person name="Skalli Z."/>
            <person name="Cattolico L."/>
            <person name="Poulain J."/>
            <person name="De Berardinis V."/>
            <person name="Cruaud C."/>
            <person name="Duprat S."/>
            <person name="Brottier P."/>
            <person name="Coutanceau J.-P."/>
            <person name="Gouzy J."/>
            <person name="Parra G."/>
            <person name="Lardier G."/>
            <person name="Chapple C."/>
            <person name="McKernan K.J."/>
            <person name="McEwan P."/>
            <person name="Bosak S."/>
            <person name="Kellis M."/>
            <person name="Volff J.-N."/>
            <person name="Guigo R."/>
            <person name="Zody M.C."/>
            <person name="Mesirov J."/>
            <person name="Lindblad-Toh K."/>
            <person name="Birren B."/>
            <person name="Nusbaum C."/>
            <person name="Kahn D."/>
            <person name="Robinson-Rechavi M."/>
            <person name="Laudet V."/>
            <person name="Schachter V."/>
            <person name="Quetier F."/>
            <person name="Saurin W."/>
            <person name="Scarpelli C."/>
            <person name="Wincker P."/>
            <person name="Lander E.S."/>
            <person name="Weissenbach J."/>
            <person name="Roest Crollius H."/>
        </authorList>
    </citation>
    <scope>NUCLEOTIDE SEQUENCE [LARGE SCALE GENOMIC DNA]</scope>
</reference>
<dbReference type="OrthoDB" id="25149at2759"/>
<evidence type="ECO:0000256" key="2">
    <source>
        <dbReference type="ARBA" id="ARBA00022741"/>
    </source>
</evidence>
<evidence type="ECO:0000259" key="5">
    <source>
        <dbReference type="Pfam" id="PF04263"/>
    </source>
</evidence>
<dbReference type="Gene3D" id="3.40.50.10240">
    <property type="entry name" value="Thiamin pyrophosphokinase, catalytic domain"/>
    <property type="match status" value="1"/>
</dbReference>
<dbReference type="HOGENOM" id="CLU_2497347_0_0_1"/>
<keyword evidence="2" id="KW-0547">Nucleotide-binding</keyword>
<evidence type="ECO:0000313" key="8">
    <source>
        <dbReference type="Proteomes" id="UP000007303"/>
    </source>
</evidence>
<name>Q4SN26_TETNG</name>
<accession>Q4SN26</accession>
<dbReference type="GO" id="GO:0016301">
    <property type="term" value="F:kinase activity"/>
    <property type="evidence" value="ECO:0007669"/>
    <property type="project" value="UniProtKB-KW"/>
</dbReference>
<protein>
    <submittedName>
        <fullName evidence="6">(spotted green pufferfish) hypothetical protein</fullName>
    </submittedName>
</protein>
<evidence type="ECO:0000256" key="4">
    <source>
        <dbReference type="ARBA" id="ARBA00022840"/>
    </source>
</evidence>
<keyword evidence="1" id="KW-0808">Transferase</keyword>
<dbReference type="Proteomes" id="UP000007303">
    <property type="component" value="Unassembled WGS sequence"/>
</dbReference>
<sequence>MKFQVTEEVPEYSYQYKMLPPFQAALKACADGGANHLYDLTTGDRDSFLPDYISGDFDSITAEVRSFFAAKVSGTQFAHRCRHRNA</sequence>